<evidence type="ECO:0000259" key="1">
    <source>
        <dbReference type="Pfam" id="PF00078"/>
    </source>
</evidence>
<dbReference type="InterPro" id="IPR000477">
    <property type="entry name" value="RT_dom"/>
</dbReference>
<gene>
    <name evidence="2" type="ORF">SSLN_LOCUS7110</name>
</gene>
<dbReference type="Proteomes" id="UP000275846">
    <property type="component" value="Unassembled WGS sequence"/>
</dbReference>
<protein>
    <submittedName>
        <fullName evidence="4">Reverse transcriptase domain-containing protein</fullName>
    </submittedName>
</protein>
<feature type="domain" description="Reverse transcriptase" evidence="1">
    <location>
        <begin position="21"/>
        <end position="127"/>
    </location>
</feature>
<name>A0A183SSB2_SCHSO</name>
<sequence>MWRQRHVPRDFKDSTTIHLYKKKGNRQPCENHRGISLLNIGRKIFARILLKHLNGHLEQGLLRENQCGFRRHRDTTDVNFVVRQLQEKCQEMRTHLYTIFVDLTKFLDTLKREGLWKIRKKFDCMERLTRCISSNVV</sequence>
<evidence type="ECO:0000313" key="2">
    <source>
        <dbReference type="EMBL" id="VDL93495.1"/>
    </source>
</evidence>
<dbReference type="PANTHER" id="PTHR47027:SF26">
    <property type="entry name" value="REVERSE TRANSCRIPTASE DOMAIN-CONTAINING PROTEIN"/>
    <property type="match status" value="1"/>
</dbReference>
<accession>A0A183SSB2</accession>
<evidence type="ECO:0000313" key="3">
    <source>
        <dbReference type="Proteomes" id="UP000275846"/>
    </source>
</evidence>
<organism evidence="4">
    <name type="scientific">Schistocephalus solidus</name>
    <name type="common">Tapeworm</name>
    <dbReference type="NCBI Taxonomy" id="70667"/>
    <lineage>
        <taxon>Eukaryota</taxon>
        <taxon>Metazoa</taxon>
        <taxon>Spiralia</taxon>
        <taxon>Lophotrochozoa</taxon>
        <taxon>Platyhelminthes</taxon>
        <taxon>Cestoda</taxon>
        <taxon>Eucestoda</taxon>
        <taxon>Diphyllobothriidea</taxon>
        <taxon>Diphyllobothriidae</taxon>
        <taxon>Schistocephalus</taxon>
    </lineage>
</organism>
<reference evidence="4" key="1">
    <citation type="submission" date="2016-06" db="UniProtKB">
        <authorList>
            <consortium name="WormBaseParasite"/>
        </authorList>
    </citation>
    <scope>IDENTIFICATION</scope>
</reference>
<dbReference type="PANTHER" id="PTHR47027">
    <property type="entry name" value="REVERSE TRANSCRIPTASE DOMAIN-CONTAINING PROTEIN"/>
    <property type="match status" value="1"/>
</dbReference>
<keyword evidence="3" id="KW-1185">Reference proteome</keyword>
<evidence type="ECO:0000313" key="4">
    <source>
        <dbReference type="WBParaSite" id="SSLN_0000734501-mRNA-1"/>
    </source>
</evidence>
<dbReference type="WBParaSite" id="SSLN_0000734501-mRNA-1">
    <property type="protein sequence ID" value="SSLN_0000734501-mRNA-1"/>
    <property type="gene ID" value="SSLN_0000734501"/>
</dbReference>
<proteinExistence type="predicted"/>
<dbReference type="Pfam" id="PF00078">
    <property type="entry name" value="RVT_1"/>
    <property type="match status" value="1"/>
</dbReference>
<dbReference type="EMBL" id="UYSU01033994">
    <property type="protein sequence ID" value="VDL93495.1"/>
    <property type="molecule type" value="Genomic_DNA"/>
</dbReference>
<dbReference type="AlphaFoldDB" id="A0A183SSB2"/>
<reference evidence="2 3" key="2">
    <citation type="submission" date="2018-11" db="EMBL/GenBank/DDBJ databases">
        <authorList>
            <consortium name="Pathogen Informatics"/>
        </authorList>
    </citation>
    <scope>NUCLEOTIDE SEQUENCE [LARGE SCALE GENOMIC DNA]</scope>
    <source>
        <strain evidence="2 3">NST_G2</strain>
    </source>
</reference>
<dbReference type="OrthoDB" id="10070415at2759"/>